<dbReference type="GeneID" id="108834904"/>
<feature type="region of interest" description="Disordered" evidence="1">
    <location>
        <begin position="57"/>
        <end position="78"/>
    </location>
</feature>
<name>A0A6J0LWH4_RAPSA</name>
<organism evidence="3 4">
    <name type="scientific">Raphanus sativus</name>
    <name type="common">Radish</name>
    <name type="synonym">Raphanus raphanistrum var. sativus</name>
    <dbReference type="NCBI Taxonomy" id="3726"/>
    <lineage>
        <taxon>Eukaryota</taxon>
        <taxon>Viridiplantae</taxon>
        <taxon>Streptophyta</taxon>
        <taxon>Embryophyta</taxon>
        <taxon>Tracheophyta</taxon>
        <taxon>Spermatophyta</taxon>
        <taxon>Magnoliopsida</taxon>
        <taxon>eudicotyledons</taxon>
        <taxon>Gunneridae</taxon>
        <taxon>Pentapetalae</taxon>
        <taxon>rosids</taxon>
        <taxon>malvids</taxon>
        <taxon>Brassicales</taxon>
        <taxon>Brassicaceae</taxon>
        <taxon>Brassiceae</taxon>
        <taxon>Raphanus</taxon>
    </lineage>
</organism>
<keyword evidence="2" id="KW-0472">Membrane</keyword>
<dbReference type="PANTHER" id="PTHR37706">
    <property type="entry name" value="TRANSMEMBRANE PROTEIN"/>
    <property type="match status" value="1"/>
</dbReference>
<dbReference type="RefSeq" id="XP_018463721.1">
    <property type="nucleotide sequence ID" value="XM_018608219.2"/>
</dbReference>
<reference evidence="4" key="2">
    <citation type="submission" date="2025-08" db="UniProtKB">
        <authorList>
            <consortium name="RefSeq"/>
        </authorList>
    </citation>
    <scope>IDENTIFICATION</scope>
    <source>
        <tissue evidence="4">Leaf</tissue>
    </source>
</reference>
<keyword evidence="3" id="KW-1185">Reference proteome</keyword>
<feature type="compositionally biased region" description="Pro residues" evidence="1">
    <location>
        <begin position="62"/>
        <end position="74"/>
    </location>
</feature>
<sequence length="128" mass="14233">MGPKFIGGENMATALFNTTTRSSNLYLLHHHSILPRFHFPRRNISLLVTPRRLRRIAVAGGPPSPPSPDPPPPENTTQLEGLVGAVTRIQDRVKIFLAVLFWMSLFFWVTVTDGRGKGGKGKKGSRFK</sequence>
<dbReference type="Proteomes" id="UP000504610">
    <property type="component" value="Chromosome 6"/>
</dbReference>
<dbReference type="KEGG" id="rsz:108834904"/>
<evidence type="ECO:0000256" key="1">
    <source>
        <dbReference type="SAM" id="MobiDB-lite"/>
    </source>
</evidence>
<keyword evidence="2" id="KW-0812">Transmembrane</keyword>
<dbReference type="PANTHER" id="PTHR37706:SF2">
    <property type="entry name" value="TRANSMEMBRANE PROTEIN"/>
    <property type="match status" value="1"/>
</dbReference>
<reference evidence="3" key="1">
    <citation type="journal article" date="2019" name="Database">
        <title>The radish genome database (RadishGD): an integrated information resource for radish genomics.</title>
        <authorList>
            <person name="Yu H.J."/>
            <person name="Baek S."/>
            <person name="Lee Y.J."/>
            <person name="Cho A."/>
            <person name="Mun J.H."/>
        </authorList>
    </citation>
    <scope>NUCLEOTIDE SEQUENCE [LARGE SCALE GENOMIC DNA]</scope>
    <source>
        <strain evidence="3">cv. WK10039</strain>
    </source>
</reference>
<evidence type="ECO:0000313" key="3">
    <source>
        <dbReference type="Proteomes" id="UP000504610"/>
    </source>
</evidence>
<feature type="transmembrane region" description="Helical" evidence="2">
    <location>
        <begin position="95"/>
        <end position="111"/>
    </location>
</feature>
<evidence type="ECO:0000313" key="4">
    <source>
        <dbReference type="RefSeq" id="XP_018463721.1"/>
    </source>
</evidence>
<keyword evidence="2" id="KW-1133">Transmembrane helix</keyword>
<gene>
    <name evidence="4" type="primary">LOC108834904</name>
</gene>
<dbReference type="OrthoDB" id="786429at2759"/>
<accession>A0A6J0LWH4</accession>
<evidence type="ECO:0000256" key="2">
    <source>
        <dbReference type="SAM" id="Phobius"/>
    </source>
</evidence>
<proteinExistence type="predicted"/>
<dbReference type="AlphaFoldDB" id="A0A6J0LWH4"/>
<protein>
    <submittedName>
        <fullName evidence="4">Uncharacterized protein LOC108834904</fullName>
    </submittedName>
</protein>